<dbReference type="InterPro" id="IPR045389">
    <property type="entry name" value="DUF6522"/>
</dbReference>
<dbReference type="RefSeq" id="WP_188972926.1">
    <property type="nucleotide sequence ID" value="NZ_BMKW01000019.1"/>
</dbReference>
<keyword evidence="3" id="KW-1185">Reference proteome</keyword>
<evidence type="ECO:0000313" key="3">
    <source>
        <dbReference type="Proteomes" id="UP000661507"/>
    </source>
</evidence>
<organism evidence="2 3">
    <name type="scientific">Neoroseomonas lacus</name>
    <dbReference type="NCBI Taxonomy" id="287609"/>
    <lineage>
        <taxon>Bacteria</taxon>
        <taxon>Pseudomonadati</taxon>
        <taxon>Pseudomonadota</taxon>
        <taxon>Alphaproteobacteria</taxon>
        <taxon>Acetobacterales</taxon>
        <taxon>Acetobacteraceae</taxon>
        <taxon>Neoroseomonas</taxon>
    </lineage>
</organism>
<accession>A0A917L303</accession>
<name>A0A917L303_9PROT</name>
<dbReference type="Pfam" id="PF20132">
    <property type="entry name" value="DUF6522"/>
    <property type="match status" value="1"/>
</dbReference>
<protein>
    <submittedName>
        <fullName evidence="2">Uncharacterized protein</fullName>
    </submittedName>
</protein>
<feature type="region of interest" description="Disordered" evidence="1">
    <location>
        <begin position="82"/>
        <end position="101"/>
    </location>
</feature>
<comment type="caution">
    <text evidence="2">The sequence shown here is derived from an EMBL/GenBank/DDBJ whole genome shotgun (WGS) entry which is preliminary data.</text>
</comment>
<gene>
    <name evidence="2" type="ORF">GCM10011320_54990</name>
</gene>
<evidence type="ECO:0000313" key="2">
    <source>
        <dbReference type="EMBL" id="GGJ40333.1"/>
    </source>
</evidence>
<reference evidence="2" key="2">
    <citation type="submission" date="2020-09" db="EMBL/GenBank/DDBJ databases">
        <authorList>
            <person name="Sun Q."/>
            <person name="Zhou Y."/>
        </authorList>
    </citation>
    <scope>NUCLEOTIDE SEQUENCE</scope>
    <source>
        <strain evidence="2">CGMCC 1.3617</strain>
    </source>
</reference>
<proteinExistence type="predicted"/>
<dbReference type="EMBL" id="BMKW01000019">
    <property type="protein sequence ID" value="GGJ40333.1"/>
    <property type="molecule type" value="Genomic_DNA"/>
</dbReference>
<dbReference type="Proteomes" id="UP000661507">
    <property type="component" value="Unassembled WGS sequence"/>
</dbReference>
<sequence length="101" mass="11238">MRRAVHIDGGDFVVDADELARGFGLDATEVLRKLQEGAMTSRCEKGIDEHAGRHRLVFTHEKRILRLTVDADGAILSRMMYAPPPPVRHCENTGPWTKDAG</sequence>
<evidence type="ECO:0000256" key="1">
    <source>
        <dbReference type="SAM" id="MobiDB-lite"/>
    </source>
</evidence>
<dbReference type="AlphaFoldDB" id="A0A917L303"/>
<reference evidence="2" key="1">
    <citation type="journal article" date="2014" name="Int. J. Syst. Evol. Microbiol.">
        <title>Complete genome sequence of Corynebacterium casei LMG S-19264T (=DSM 44701T), isolated from a smear-ripened cheese.</title>
        <authorList>
            <consortium name="US DOE Joint Genome Institute (JGI-PGF)"/>
            <person name="Walter F."/>
            <person name="Albersmeier A."/>
            <person name="Kalinowski J."/>
            <person name="Ruckert C."/>
        </authorList>
    </citation>
    <scope>NUCLEOTIDE SEQUENCE</scope>
    <source>
        <strain evidence="2">CGMCC 1.3617</strain>
    </source>
</reference>